<dbReference type="EMBL" id="JBHUOJ010000021">
    <property type="protein sequence ID" value="MFD2833555.1"/>
    <property type="molecule type" value="Genomic_DNA"/>
</dbReference>
<evidence type="ECO:0000313" key="1">
    <source>
        <dbReference type="EMBL" id="MFD2833555.1"/>
    </source>
</evidence>
<gene>
    <name evidence="1" type="ORF">ACFSYS_09670</name>
</gene>
<dbReference type="RefSeq" id="WP_251743074.1">
    <property type="nucleotide sequence ID" value="NZ_JBHUOJ010000021.1"/>
</dbReference>
<accession>A0ABW5X3A6</accession>
<sequence length="101" mass="11517">MKLLIITALAEFQKDVLRILKEAKIEAFSSSEIDGYKNSNSFIAAQSWFPGERSGNESMLFFSFTEEELITPLLELTKEYNKNLPTNNPVRIVVLGIEQFI</sequence>
<proteinExistence type="predicted"/>
<dbReference type="Proteomes" id="UP001597438">
    <property type="component" value="Unassembled WGS sequence"/>
</dbReference>
<evidence type="ECO:0000313" key="2">
    <source>
        <dbReference type="Proteomes" id="UP001597438"/>
    </source>
</evidence>
<organism evidence="1 2">
    <name type="scientific">Christiangramia antarctica</name>
    <dbReference type="NCBI Taxonomy" id="2058158"/>
    <lineage>
        <taxon>Bacteria</taxon>
        <taxon>Pseudomonadati</taxon>
        <taxon>Bacteroidota</taxon>
        <taxon>Flavobacteriia</taxon>
        <taxon>Flavobacteriales</taxon>
        <taxon>Flavobacteriaceae</taxon>
        <taxon>Christiangramia</taxon>
    </lineage>
</organism>
<keyword evidence="2" id="KW-1185">Reference proteome</keyword>
<comment type="caution">
    <text evidence="1">The sequence shown here is derived from an EMBL/GenBank/DDBJ whole genome shotgun (WGS) entry which is preliminary data.</text>
</comment>
<reference evidence="2" key="1">
    <citation type="journal article" date="2019" name="Int. J. Syst. Evol. Microbiol.">
        <title>The Global Catalogue of Microorganisms (GCM) 10K type strain sequencing project: providing services to taxonomists for standard genome sequencing and annotation.</title>
        <authorList>
            <consortium name="The Broad Institute Genomics Platform"/>
            <consortium name="The Broad Institute Genome Sequencing Center for Infectious Disease"/>
            <person name="Wu L."/>
            <person name="Ma J."/>
        </authorList>
    </citation>
    <scope>NUCLEOTIDE SEQUENCE [LARGE SCALE GENOMIC DNA]</scope>
    <source>
        <strain evidence="2">KCTC 52925</strain>
    </source>
</reference>
<protein>
    <submittedName>
        <fullName evidence="1">Uncharacterized protein</fullName>
    </submittedName>
</protein>
<name>A0ABW5X3A6_9FLAO</name>